<proteinExistence type="predicted"/>
<name>A0A139SVT1_9GAMM</name>
<keyword evidence="2" id="KW-1185">Reference proteome</keyword>
<accession>A0A139SVT1</accession>
<evidence type="ECO:0000313" key="2">
    <source>
        <dbReference type="Proteomes" id="UP000072660"/>
    </source>
</evidence>
<organism evidence="1 2">
    <name type="scientific">Ventosimonas gracilis</name>
    <dbReference type="NCBI Taxonomy" id="1680762"/>
    <lineage>
        <taxon>Bacteria</taxon>
        <taxon>Pseudomonadati</taxon>
        <taxon>Pseudomonadota</taxon>
        <taxon>Gammaproteobacteria</taxon>
        <taxon>Pseudomonadales</taxon>
        <taxon>Ventosimonadaceae</taxon>
        <taxon>Ventosimonas</taxon>
    </lineage>
</organism>
<comment type="caution">
    <text evidence="1">The sequence shown here is derived from an EMBL/GenBank/DDBJ whole genome shotgun (WGS) entry which is preliminary data.</text>
</comment>
<evidence type="ECO:0000313" key="1">
    <source>
        <dbReference type="EMBL" id="KXU38689.1"/>
    </source>
</evidence>
<dbReference type="Proteomes" id="UP000072660">
    <property type="component" value="Unassembled WGS sequence"/>
</dbReference>
<sequence>MKAEVTSIGKESYQIIASNQRSGRVTKSIVSRAEAIEVLASHYLCCVAHRCIRSRITSLRLKDARDLLETIGAKRVATNVYELPFELTKEEKALLRAKKVELIRFFRGCNPYSKTRAAA</sequence>
<protein>
    <submittedName>
        <fullName evidence="1">Uncharacterized protein</fullName>
    </submittedName>
</protein>
<dbReference type="AlphaFoldDB" id="A0A139SVT1"/>
<reference evidence="1 2" key="1">
    <citation type="submission" date="2016-02" db="EMBL/GenBank/DDBJ databases">
        <authorList>
            <person name="Wen L."/>
            <person name="He K."/>
            <person name="Yang H."/>
        </authorList>
    </citation>
    <scope>NUCLEOTIDE SEQUENCE [LARGE SCALE GENOMIC DNA]</scope>
    <source>
        <strain evidence="1 2">CV58</strain>
    </source>
</reference>
<gene>
    <name evidence="1" type="ORF">AXE65_00855</name>
</gene>
<dbReference type="EMBL" id="LSZO01000101">
    <property type="protein sequence ID" value="KXU38689.1"/>
    <property type="molecule type" value="Genomic_DNA"/>
</dbReference>